<dbReference type="PANTHER" id="PTHR38703:SF1">
    <property type="entry name" value="ALLERGEN"/>
    <property type="match status" value="1"/>
</dbReference>
<dbReference type="EMBL" id="MU006582">
    <property type="protein sequence ID" value="KAF2745525.1"/>
    <property type="molecule type" value="Genomic_DNA"/>
</dbReference>
<keyword evidence="3" id="KW-1185">Reference proteome</keyword>
<dbReference type="Proteomes" id="UP000799440">
    <property type="component" value="Unassembled WGS sequence"/>
</dbReference>
<name>A0A6A6V4V6_9PLEO</name>
<reference evidence="2" key="1">
    <citation type="journal article" date="2020" name="Stud. Mycol.">
        <title>101 Dothideomycetes genomes: a test case for predicting lifestyles and emergence of pathogens.</title>
        <authorList>
            <person name="Haridas S."/>
            <person name="Albert R."/>
            <person name="Binder M."/>
            <person name="Bloem J."/>
            <person name="Labutti K."/>
            <person name="Salamov A."/>
            <person name="Andreopoulos B."/>
            <person name="Baker S."/>
            <person name="Barry K."/>
            <person name="Bills G."/>
            <person name="Bluhm B."/>
            <person name="Cannon C."/>
            <person name="Castanera R."/>
            <person name="Culley D."/>
            <person name="Daum C."/>
            <person name="Ezra D."/>
            <person name="Gonzalez J."/>
            <person name="Henrissat B."/>
            <person name="Kuo A."/>
            <person name="Liang C."/>
            <person name="Lipzen A."/>
            <person name="Lutzoni F."/>
            <person name="Magnuson J."/>
            <person name="Mondo S."/>
            <person name="Nolan M."/>
            <person name="Ohm R."/>
            <person name="Pangilinan J."/>
            <person name="Park H.-J."/>
            <person name="Ramirez L."/>
            <person name="Alfaro M."/>
            <person name="Sun H."/>
            <person name="Tritt A."/>
            <person name="Yoshinaga Y."/>
            <person name="Zwiers L.-H."/>
            <person name="Turgeon B."/>
            <person name="Goodwin S."/>
            <person name="Spatafora J."/>
            <person name="Crous P."/>
            <person name="Grigoriev I."/>
        </authorList>
    </citation>
    <scope>NUCLEOTIDE SEQUENCE</scope>
    <source>
        <strain evidence="2">CBS 119925</strain>
    </source>
</reference>
<protein>
    <recommendedName>
        <fullName evidence="4">Allergen</fullName>
    </recommendedName>
</protein>
<feature type="region of interest" description="Disordered" evidence="1">
    <location>
        <begin position="228"/>
        <end position="254"/>
    </location>
</feature>
<dbReference type="PANTHER" id="PTHR38703">
    <property type="entry name" value="CHROMOSOME 8, WHOLE GENOME SHOTGUN SEQUENCE"/>
    <property type="match status" value="1"/>
</dbReference>
<evidence type="ECO:0000256" key="1">
    <source>
        <dbReference type="SAM" id="MobiDB-lite"/>
    </source>
</evidence>
<accession>A0A6A6V4V6</accession>
<feature type="compositionally biased region" description="Low complexity" evidence="1">
    <location>
        <begin position="230"/>
        <end position="246"/>
    </location>
</feature>
<evidence type="ECO:0000313" key="2">
    <source>
        <dbReference type="EMBL" id="KAF2745525.1"/>
    </source>
</evidence>
<sequence length="254" mass="28552">MDKVKSTIKDFTSRGGHKTVAPAVQHEVYKQHETEDINKAVDKEVHQDHYHRTIQPIHDREVLPERHEARIAAVEEREFDHRDHQAIKENLVTDQAQFRDERVVEATTRTQTVAPTVGAEHVHHHVHETIQPVVEKETIQENVIHNVIPIHEVHHNAAKIHTTSELPPVSMSEFKSKGGVLGGREERYDGFEGEPKNIGGAKHVMGQTTMKKTSSHHGDFDRVDEAKAFGTTPLTTGERTTATTTGTGLGRRDS</sequence>
<proteinExistence type="predicted"/>
<organism evidence="2 3">
    <name type="scientific">Sporormia fimetaria CBS 119925</name>
    <dbReference type="NCBI Taxonomy" id="1340428"/>
    <lineage>
        <taxon>Eukaryota</taxon>
        <taxon>Fungi</taxon>
        <taxon>Dikarya</taxon>
        <taxon>Ascomycota</taxon>
        <taxon>Pezizomycotina</taxon>
        <taxon>Dothideomycetes</taxon>
        <taxon>Pleosporomycetidae</taxon>
        <taxon>Pleosporales</taxon>
        <taxon>Sporormiaceae</taxon>
        <taxon>Sporormia</taxon>
    </lineage>
</organism>
<evidence type="ECO:0008006" key="4">
    <source>
        <dbReference type="Google" id="ProtNLM"/>
    </source>
</evidence>
<dbReference type="OrthoDB" id="2118965at2759"/>
<dbReference type="AlphaFoldDB" id="A0A6A6V4V6"/>
<gene>
    <name evidence="2" type="ORF">M011DRAFT_479032</name>
</gene>
<evidence type="ECO:0000313" key="3">
    <source>
        <dbReference type="Proteomes" id="UP000799440"/>
    </source>
</evidence>